<dbReference type="GO" id="GO:0016020">
    <property type="term" value="C:membrane"/>
    <property type="evidence" value="ECO:0007669"/>
    <property type="project" value="UniProtKB-SubCell"/>
</dbReference>
<dbReference type="GO" id="GO:0007166">
    <property type="term" value="P:cell surface receptor signaling pathway"/>
    <property type="evidence" value="ECO:0007669"/>
    <property type="project" value="InterPro"/>
</dbReference>
<feature type="non-terminal residue" evidence="7">
    <location>
        <position position="123"/>
    </location>
</feature>
<dbReference type="InterPro" id="IPR017981">
    <property type="entry name" value="GPCR_2-like_7TM"/>
</dbReference>
<dbReference type="Proteomes" id="UP000009022">
    <property type="component" value="Unassembled WGS sequence"/>
</dbReference>
<evidence type="ECO:0000256" key="1">
    <source>
        <dbReference type="ARBA" id="ARBA00004141"/>
    </source>
</evidence>
<proteinExistence type="predicted"/>
<reference evidence="7 8" key="1">
    <citation type="journal article" date="2008" name="Nature">
        <title>The Trichoplax genome and the nature of placozoans.</title>
        <authorList>
            <person name="Srivastava M."/>
            <person name="Begovic E."/>
            <person name="Chapman J."/>
            <person name="Putnam N.H."/>
            <person name="Hellsten U."/>
            <person name="Kawashima T."/>
            <person name="Kuo A."/>
            <person name="Mitros T."/>
            <person name="Salamov A."/>
            <person name="Carpenter M.L."/>
            <person name="Signorovitch A.Y."/>
            <person name="Moreno M.A."/>
            <person name="Kamm K."/>
            <person name="Grimwood J."/>
            <person name="Schmutz J."/>
            <person name="Shapiro H."/>
            <person name="Grigoriev I.V."/>
            <person name="Buss L.W."/>
            <person name="Schierwater B."/>
            <person name="Dellaporta S.L."/>
            <person name="Rokhsar D.S."/>
        </authorList>
    </citation>
    <scope>NUCLEOTIDE SEQUENCE [LARGE SCALE GENOMIC DNA]</scope>
    <source>
        <strain evidence="7 8">Grell-BS-1999</strain>
    </source>
</reference>
<comment type="subcellular location">
    <subcellularLocation>
        <location evidence="1">Membrane</location>
        <topology evidence="1">Multi-pass membrane protein</topology>
    </subcellularLocation>
</comment>
<dbReference type="InterPro" id="IPR000832">
    <property type="entry name" value="GPCR_2_secretin-like"/>
</dbReference>
<dbReference type="CTD" id="6758076"/>
<dbReference type="PROSITE" id="PS50261">
    <property type="entry name" value="G_PROTEIN_RECEP_F2_4"/>
    <property type="match status" value="1"/>
</dbReference>
<evidence type="ECO:0000259" key="6">
    <source>
        <dbReference type="PROSITE" id="PS50261"/>
    </source>
</evidence>
<dbReference type="RefSeq" id="XP_002116863.1">
    <property type="nucleotide sequence ID" value="XM_002116827.1"/>
</dbReference>
<dbReference type="Gene3D" id="1.20.1070.10">
    <property type="entry name" value="Rhodopsin 7-helix transmembrane proteins"/>
    <property type="match status" value="1"/>
</dbReference>
<feature type="non-terminal residue" evidence="7">
    <location>
        <position position="1"/>
    </location>
</feature>
<dbReference type="OrthoDB" id="283575at2759"/>
<evidence type="ECO:0000256" key="2">
    <source>
        <dbReference type="ARBA" id="ARBA00022692"/>
    </source>
</evidence>
<dbReference type="KEGG" id="tad:TRIADDRAFT_17498"/>
<feature type="transmembrane region" description="Helical" evidence="5">
    <location>
        <begin position="86"/>
        <end position="109"/>
    </location>
</feature>
<feature type="transmembrane region" description="Helical" evidence="5">
    <location>
        <begin position="62"/>
        <end position="80"/>
    </location>
</feature>
<evidence type="ECO:0000256" key="5">
    <source>
        <dbReference type="SAM" id="Phobius"/>
    </source>
</evidence>
<accession>B3S995</accession>
<dbReference type="AlphaFoldDB" id="B3S995"/>
<dbReference type="eggNOG" id="KOG4193">
    <property type="taxonomic scope" value="Eukaryota"/>
</dbReference>
<sequence length="123" mass="13871">CDHLTNFAVLMRLSENKLSASVSRSLEIITYIGCGLSVIGLALTIAAYAILWKYLKNSTNKIHLNLFSWLLVSNLIMILIDLAKSVMVLCTTLASLLHFSLLTSFMWMLMEGIHIYLFLVKVF</sequence>
<dbReference type="GO" id="GO:0004930">
    <property type="term" value="F:G protein-coupled receptor activity"/>
    <property type="evidence" value="ECO:0007669"/>
    <property type="project" value="InterPro"/>
</dbReference>
<dbReference type="Pfam" id="PF00002">
    <property type="entry name" value="7tm_2"/>
    <property type="match status" value="1"/>
</dbReference>
<protein>
    <recommendedName>
        <fullName evidence="6">G-protein coupled receptors family 2 profile 2 domain-containing protein</fullName>
    </recommendedName>
</protein>
<feature type="transmembrane region" description="Helical" evidence="5">
    <location>
        <begin position="28"/>
        <end position="50"/>
    </location>
</feature>
<evidence type="ECO:0000313" key="7">
    <source>
        <dbReference type="EMBL" id="EDV20663.1"/>
    </source>
</evidence>
<keyword evidence="2 5" id="KW-0812">Transmembrane</keyword>
<keyword evidence="3 5" id="KW-1133">Transmembrane helix</keyword>
<gene>
    <name evidence="7" type="ORF">TRIADDRAFT_17498</name>
</gene>
<dbReference type="STRING" id="10228.B3S995"/>
<dbReference type="GeneID" id="6758076"/>
<evidence type="ECO:0000313" key="8">
    <source>
        <dbReference type="Proteomes" id="UP000009022"/>
    </source>
</evidence>
<dbReference type="PANTHER" id="PTHR12011">
    <property type="entry name" value="ADHESION G-PROTEIN COUPLED RECEPTOR"/>
    <property type="match status" value="1"/>
</dbReference>
<evidence type="ECO:0000256" key="3">
    <source>
        <dbReference type="ARBA" id="ARBA00022989"/>
    </source>
</evidence>
<dbReference type="PhylomeDB" id="B3S995"/>
<dbReference type="HOGENOM" id="CLU_002753_3_4_1"/>
<dbReference type="InParanoid" id="B3S995"/>
<feature type="domain" description="G-protein coupled receptors family 2 profile 2" evidence="6">
    <location>
        <begin position="26"/>
        <end position="123"/>
    </location>
</feature>
<dbReference type="PANTHER" id="PTHR12011:SF347">
    <property type="entry name" value="FI21270P1-RELATED"/>
    <property type="match status" value="1"/>
</dbReference>
<dbReference type="PRINTS" id="PR00249">
    <property type="entry name" value="GPCRSECRETIN"/>
</dbReference>
<organism evidence="7 8">
    <name type="scientific">Trichoplax adhaerens</name>
    <name type="common">Trichoplax reptans</name>
    <dbReference type="NCBI Taxonomy" id="10228"/>
    <lineage>
        <taxon>Eukaryota</taxon>
        <taxon>Metazoa</taxon>
        <taxon>Placozoa</taxon>
        <taxon>Uniplacotomia</taxon>
        <taxon>Trichoplacea</taxon>
        <taxon>Trichoplacidae</taxon>
        <taxon>Trichoplax</taxon>
    </lineage>
</organism>
<evidence type="ECO:0000256" key="4">
    <source>
        <dbReference type="ARBA" id="ARBA00023136"/>
    </source>
</evidence>
<name>B3S995_TRIAD</name>
<keyword evidence="4 5" id="KW-0472">Membrane</keyword>
<dbReference type="EMBL" id="DS985258">
    <property type="protein sequence ID" value="EDV20663.1"/>
    <property type="molecule type" value="Genomic_DNA"/>
</dbReference>
<keyword evidence="8" id="KW-1185">Reference proteome</keyword>